<evidence type="ECO:0000256" key="1">
    <source>
        <dbReference type="ARBA" id="ARBA00006594"/>
    </source>
</evidence>
<evidence type="ECO:0000256" key="7">
    <source>
        <dbReference type="ARBA" id="ARBA00047942"/>
    </source>
</evidence>
<protein>
    <recommendedName>
        <fullName evidence="2">site-specific DNA-methyltransferase (adenine-specific)</fullName>
        <ecNumber evidence="2">2.1.1.72</ecNumber>
    </recommendedName>
</protein>
<dbReference type="InterPro" id="IPR002052">
    <property type="entry name" value="DNA_methylase_N6_adenine_CS"/>
</dbReference>
<dbReference type="Pfam" id="PF12161">
    <property type="entry name" value="HsdM_N"/>
    <property type="match status" value="1"/>
</dbReference>
<evidence type="ECO:0000259" key="9">
    <source>
        <dbReference type="Pfam" id="PF12161"/>
    </source>
</evidence>
<dbReference type="GO" id="GO:0003677">
    <property type="term" value="F:DNA binding"/>
    <property type="evidence" value="ECO:0007669"/>
    <property type="project" value="InterPro"/>
</dbReference>
<comment type="catalytic activity">
    <reaction evidence="7">
        <text>a 2'-deoxyadenosine in DNA + S-adenosyl-L-methionine = an N(6)-methyl-2'-deoxyadenosine in DNA + S-adenosyl-L-homocysteine + H(+)</text>
        <dbReference type="Rhea" id="RHEA:15197"/>
        <dbReference type="Rhea" id="RHEA-COMP:12418"/>
        <dbReference type="Rhea" id="RHEA-COMP:12419"/>
        <dbReference type="ChEBI" id="CHEBI:15378"/>
        <dbReference type="ChEBI" id="CHEBI:57856"/>
        <dbReference type="ChEBI" id="CHEBI:59789"/>
        <dbReference type="ChEBI" id="CHEBI:90615"/>
        <dbReference type="ChEBI" id="CHEBI:90616"/>
        <dbReference type="EC" id="2.1.1.72"/>
    </reaction>
</comment>
<feature type="domain" description="DNA methylase adenine-specific" evidence="8">
    <location>
        <begin position="170"/>
        <end position="484"/>
    </location>
</feature>
<proteinExistence type="inferred from homology"/>
<evidence type="ECO:0000313" key="10">
    <source>
        <dbReference type="EMBL" id="RKF14350.1"/>
    </source>
</evidence>
<dbReference type="PROSITE" id="PS00092">
    <property type="entry name" value="N6_MTASE"/>
    <property type="match status" value="1"/>
</dbReference>
<evidence type="ECO:0000256" key="6">
    <source>
        <dbReference type="ARBA" id="ARBA00022747"/>
    </source>
</evidence>
<dbReference type="GO" id="GO:0009007">
    <property type="term" value="F:site-specific DNA-methyltransferase (adenine-specific) activity"/>
    <property type="evidence" value="ECO:0007669"/>
    <property type="project" value="UniProtKB-EC"/>
</dbReference>
<dbReference type="InterPro" id="IPR051537">
    <property type="entry name" value="DNA_Adenine_Mtase"/>
</dbReference>
<dbReference type="InterPro" id="IPR029063">
    <property type="entry name" value="SAM-dependent_MTases_sf"/>
</dbReference>
<evidence type="ECO:0000256" key="3">
    <source>
        <dbReference type="ARBA" id="ARBA00022603"/>
    </source>
</evidence>
<evidence type="ECO:0000259" key="8">
    <source>
        <dbReference type="Pfam" id="PF02384"/>
    </source>
</evidence>
<evidence type="ECO:0000256" key="2">
    <source>
        <dbReference type="ARBA" id="ARBA00011900"/>
    </source>
</evidence>
<dbReference type="PANTHER" id="PTHR42933:SF1">
    <property type="entry name" value="SITE-SPECIFIC DNA-METHYLTRANSFERASE (ADENINE-SPECIFIC)"/>
    <property type="match status" value="1"/>
</dbReference>
<dbReference type="AlphaFoldDB" id="A0A420E6T4"/>
<feature type="domain" description="N6 adenine-specific DNA methyltransferase N-terminal" evidence="9">
    <location>
        <begin position="9"/>
        <end position="158"/>
    </location>
</feature>
<dbReference type="InterPro" id="IPR022749">
    <property type="entry name" value="D12N6_MeTrfase_N"/>
</dbReference>
<organism evidence="10 11">
    <name type="scientific">Alginatibacterium sediminis</name>
    <dbReference type="NCBI Taxonomy" id="2164068"/>
    <lineage>
        <taxon>Bacteria</taxon>
        <taxon>Pseudomonadati</taxon>
        <taxon>Pseudomonadota</taxon>
        <taxon>Gammaproteobacteria</taxon>
        <taxon>Alteromonadales</taxon>
        <taxon>Alteromonadaceae</taxon>
        <taxon>Alginatibacterium</taxon>
    </lineage>
</organism>
<dbReference type="PRINTS" id="PR00507">
    <property type="entry name" value="N12N6MTFRASE"/>
</dbReference>
<dbReference type="Pfam" id="PF02384">
    <property type="entry name" value="N6_Mtase"/>
    <property type="match status" value="1"/>
</dbReference>
<sequence>MVREHQQELQKQLWNIANTLRGNMSADDFRDYILGLIFYKYLSDKLNRYCDELLTEDGIKFVQTDDELIKELRDECVENLGYFIAPTQLFSSLAKRGEKSEFVLDELSRVLNDIEQSTTSADSADDFNGLFEELDLNSSKLGKNPDARNKLICQVLVHLENIDFQIDNTEIDLLGDAYEYLIGQFASGAGKKAGEFYTPQQVSKILAKLVSLSCEGEERDVKSVYDPTCGSGSLLLRVAREVKSTNLEFCGQEQNPSTFNLARMNMLMHGVRYDKFDIKNDDTLEHPMHLDKRFDAVVANPPFSANWSANDLHLNDERFADYGKLAPKTKADFAFVLHMVHQLNETGTLAVVVPHGILFRGAAEGHIRKHLIENKNYLDAVIGLPAGIFFGTGIPTCILVFKKTRQHADNVLFIDASNHFEKGKAQNHLRDSDVDRIIEAYSKREQLEPEKADKYSHVAELSEIAENDYNLNIPRYVDTFEEEDAVDLDAVATDLTELETKMHSVDEDIADFCSQLNIKAPFPLNKEQV</sequence>
<name>A0A420E6T4_9ALTE</name>
<dbReference type="GO" id="GO:0032259">
    <property type="term" value="P:methylation"/>
    <property type="evidence" value="ECO:0007669"/>
    <property type="project" value="UniProtKB-KW"/>
</dbReference>
<reference evidence="10 11" key="1">
    <citation type="submission" date="2018-09" db="EMBL/GenBank/DDBJ databases">
        <authorList>
            <person name="Wang Z."/>
        </authorList>
    </citation>
    <scope>NUCLEOTIDE SEQUENCE [LARGE SCALE GENOMIC DNA]</scope>
    <source>
        <strain evidence="10 11">ALS 81</strain>
    </source>
</reference>
<dbReference type="InterPro" id="IPR003356">
    <property type="entry name" value="DNA_methylase_A-5"/>
</dbReference>
<dbReference type="Proteomes" id="UP000286482">
    <property type="component" value="Unassembled WGS sequence"/>
</dbReference>
<dbReference type="InterPro" id="IPR004546">
    <property type="entry name" value="Restrct_endonuc_T1M"/>
</dbReference>
<keyword evidence="11" id="KW-1185">Reference proteome</keyword>
<accession>A0A420E6T4</accession>
<keyword evidence="6" id="KW-0680">Restriction system</keyword>
<gene>
    <name evidence="10" type="ORF">DBZ36_16975</name>
</gene>
<dbReference type="PANTHER" id="PTHR42933">
    <property type="entry name" value="SLR6095 PROTEIN"/>
    <property type="match status" value="1"/>
</dbReference>
<dbReference type="GO" id="GO:0009307">
    <property type="term" value="P:DNA restriction-modification system"/>
    <property type="evidence" value="ECO:0007669"/>
    <property type="project" value="UniProtKB-KW"/>
</dbReference>
<dbReference type="InterPro" id="IPR038333">
    <property type="entry name" value="T1MK-like_N_sf"/>
</dbReference>
<dbReference type="Gene3D" id="3.40.50.150">
    <property type="entry name" value="Vaccinia Virus protein VP39"/>
    <property type="match status" value="1"/>
</dbReference>
<comment type="caution">
    <text evidence="10">The sequence shown here is derived from an EMBL/GenBank/DDBJ whole genome shotgun (WGS) entry which is preliminary data.</text>
</comment>
<keyword evidence="4 10" id="KW-0808">Transferase</keyword>
<dbReference type="RefSeq" id="WP_120356161.1">
    <property type="nucleotide sequence ID" value="NZ_RAQO01000009.1"/>
</dbReference>
<dbReference type="SUPFAM" id="SSF53335">
    <property type="entry name" value="S-adenosyl-L-methionine-dependent methyltransferases"/>
    <property type="match status" value="1"/>
</dbReference>
<evidence type="ECO:0000313" key="11">
    <source>
        <dbReference type="Proteomes" id="UP000286482"/>
    </source>
</evidence>
<dbReference type="CDD" id="cd02440">
    <property type="entry name" value="AdoMet_MTases"/>
    <property type="match status" value="1"/>
</dbReference>
<dbReference type="GO" id="GO:0008170">
    <property type="term" value="F:N-methyltransferase activity"/>
    <property type="evidence" value="ECO:0007669"/>
    <property type="project" value="InterPro"/>
</dbReference>
<keyword evidence="5" id="KW-0949">S-adenosyl-L-methionine</keyword>
<dbReference type="NCBIfam" id="TIGR00497">
    <property type="entry name" value="hsdM"/>
    <property type="match status" value="1"/>
</dbReference>
<dbReference type="EMBL" id="RAQO01000009">
    <property type="protein sequence ID" value="RKF14350.1"/>
    <property type="molecule type" value="Genomic_DNA"/>
</dbReference>
<keyword evidence="3 10" id="KW-0489">Methyltransferase</keyword>
<dbReference type="OrthoDB" id="9784823at2"/>
<evidence type="ECO:0000256" key="4">
    <source>
        <dbReference type="ARBA" id="ARBA00022679"/>
    </source>
</evidence>
<dbReference type="EC" id="2.1.1.72" evidence="2"/>
<dbReference type="Gene3D" id="1.20.1260.30">
    <property type="match status" value="1"/>
</dbReference>
<comment type="similarity">
    <text evidence="1">Belongs to the N(4)/N(6)-methyltransferase family.</text>
</comment>
<evidence type="ECO:0000256" key="5">
    <source>
        <dbReference type="ARBA" id="ARBA00022691"/>
    </source>
</evidence>